<dbReference type="InterPro" id="IPR046527">
    <property type="entry name" value="PIR2-like_helical"/>
</dbReference>
<dbReference type="AlphaFoldDB" id="A0A453EF72"/>
<feature type="region of interest" description="Disordered" evidence="1">
    <location>
        <begin position="258"/>
        <end position="278"/>
    </location>
</feature>
<organism evidence="4 5">
    <name type="scientific">Aegilops tauschii subsp. strangulata</name>
    <name type="common">Goatgrass</name>
    <dbReference type="NCBI Taxonomy" id="200361"/>
    <lineage>
        <taxon>Eukaryota</taxon>
        <taxon>Viridiplantae</taxon>
        <taxon>Streptophyta</taxon>
        <taxon>Embryophyta</taxon>
        <taxon>Tracheophyta</taxon>
        <taxon>Spermatophyta</taxon>
        <taxon>Magnoliopsida</taxon>
        <taxon>Liliopsida</taxon>
        <taxon>Poales</taxon>
        <taxon>Poaceae</taxon>
        <taxon>BOP clade</taxon>
        <taxon>Pooideae</taxon>
        <taxon>Triticodae</taxon>
        <taxon>Triticeae</taxon>
        <taxon>Triticinae</taxon>
        <taxon>Aegilops</taxon>
    </lineage>
</organism>
<reference evidence="4" key="3">
    <citation type="journal article" date="2017" name="Nature">
        <title>Genome sequence of the progenitor of the wheat D genome Aegilops tauschii.</title>
        <authorList>
            <person name="Luo M.C."/>
            <person name="Gu Y.Q."/>
            <person name="Puiu D."/>
            <person name="Wang H."/>
            <person name="Twardziok S.O."/>
            <person name="Deal K.R."/>
            <person name="Huo N."/>
            <person name="Zhu T."/>
            <person name="Wang L."/>
            <person name="Wang Y."/>
            <person name="McGuire P.E."/>
            <person name="Liu S."/>
            <person name="Long H."/>
            <person name="Ramasamy R.K."/>
            <person name="Rodriguez J.C."/>
            <person name="Van S.L."/>
            <person name="Yuan L."/>
            <person name="Wang Z."/>
            <person name="Xia Z."/>
            <person name="Xiao L."/>
            <person name="Anderson O.D."/>
            <person name="Ouyang S."/>
            <person name="Liang Y."/>
            <person name="Zimin A.V."/>
            <person name="Pertea G."/>
            <person name="Qi P."/>
            <person name="Bennetzen J.L."/>
            <person name="Dai X."/>
            <person name="Dawson M.W."/>
            <person name="Muller H.G."/>
            <person name="Kugler K."/>
            <person name="Rivarola-Duarte L."/>
            <person name="Spannagl M."/>
            <person name="Mayer K.F.X."/>
            <person name="Lu F.H."/>
            <person name="Bevan M.W."/>
            <person name="Leroy P."/>
            <person name="Li P."/>
            <person name="You F.M."/>
            <person name="Sun Q."/>
            <person name="Liu Z."/>
            <person name="Lyons E."/>
            <person name="Wicker T."/>
            <person name="Salzberg S.L."/>
            <person name="Devos K.M."/>
            <person name="Dvorak J."/>
        </authorList>
    </citation>
    <scope>NUCLEOTIDE SEQUENCE [LARGE SCALE GENOMIC DNA]</scope>
    <source>
        <strain evidence="4">cv. AL8/78</strain>
    </source>
</reference>
<feature type="domain" description="PIR2-like helical" evidence="3">
    <location>
        <begin position="39"/>
        <end position="170"/>
    </location>
</feature>
<dbReference type="Pfam" id="PF12274">
    <property type="entry name" value="DUF3615"/>
    <property type="match status" value="1"/>
</dbReference>
<keyword evidence="5" id="KW-1185">Reference proteome</keyword>
<reference evidence="5" key="2">
    <citation type="journal article" date="2017" name="Nat. Plants">
        <title>The Aegilops tauschii genome reveals multiple impacts of transposons.</title>
        <authorList>
            <person name="Zhao G."/>
            <person name="Zou C."/>
            <person name="Li K."/>
            <person name="Wang K."/>
            <person name="Li T."/>
            <person name="Gao L."/>
            <person name="Zhang X."/>
            <person name="Wang H."/>
            <person name="Yang Z."/>
            <person name="Liu X."/>
            <person name="Jiang W."/>
            <person name="Mao L."/>
            <person name="Kong X."/>
            <person name="Jiao Y."/>
            <person name="Jia J."/>
        </authorList>
    </citation>
    <scope>NUCLEOTIDE SEQUENCE [LARGE SCALE GENOMIC DNA]</scope>
    <source>
        <strain evidence="5">cv. AL8/78</strain>
    </source>
</reference>
<evidence type="ECO:0000259" key="3">
    <source>
        <dbReference type="Pfam" id="PF20235"/>
    </source>
</evidence>
<feature type="region of interest" description="Disordered" evidence="1">
    <location>
        <begin position="1"/>
        <end position="20"/>
    </location>
</feature>
<reference evidence="4" key="4">
    <citation type="submission" date="2019-03" db="UniProtKB">
        <authorList>
            <consortium name="EnsemblPlants"/>
        </authorList>
    </citation>
    <scope>IDENTIFICATION</scope>
</reference>
<protein>
    <submittedName>
        <fullName evidence="4">Uncharacterized protein</fullName>
    </submittedName>
</protein>
<accession>A0A453EF72</accession>
<dbReference type="Proteomes" id="UP000015105">
    <property type="component" value="Chromosome 3D"/>
</dbReference>
<reference evidence="4" key="5">
    <citation type="journal article" date="2021" name="G3 (Bethesda)">
        <title>Aegilops tauschii genome assembly Aet v5.0 features greater sequence contiguity and improved annotation.</title>
        <authorList>
            <person name="Wang L."/>
            <person name="Zhu T."/>
            <person name="Rodriguez J.C."/>
            <person name="Deal K.R."/>
            <person name="Dubcovsky J."/>
            <person name="McGuire P.E."/>
            <person name="Lux T."/>
            <person name="Spannagl M."/>
            <person name="Mayer K.F.X."/>
            <person name="Baldrich P."/>
            <person name="Meyers B.C."/>
            <person name="Huo N."/>
            <person name="Gu Y.Q."/>
            <person name="Zhou H."/>
            <person name="Devos K.M."/>
            <person name="Bennetzen J.L."/>
            <person name="Unver T."/>
            <person name="Budak H."/>
            <person name="Gulick P.J."/>
            <person name="Galiba G."/>
            <person name="Kalapos B."/>
            <person name="Nelson D.R."/>
            <person name="Li P."/>
            <person name="You F.M."/>
            <person name="Luo M.C."/>
            <person name="Dvorak J."/>
        </authorList>
    </citation>
    <scope>NUCLEOTIDE SEQUENCE [LARGE SCALE GENOMIC DNA]</scope>
    <source>
        <strain evidence="4">cv. AL8/78</strain>
    </source>
</reference>
<dbReference type="EnsemblPlants" id="AET3Gv20321400.2">
    <property type="protein sequence ID" value="AET3Gv20321400.2"/>
    <property type="gene ID" value="AET3Gv20321400"/>
</dbReference>
<evidence type="ECO:0000313" key="5">
    <source>
        <dbReference type="Proteomes" id="UP000015105"/>
    </source>
</evidence>
<dbReference type="PANTHER" id="PTHR33120">
    <property type="entry name" value="EXPRESSED PROTEIN-RELATED"/>
    <property type="match status" value="1"/>
</dbReference>
<feature type="domain" description="DUF3615" evidence="2">
    <location>
        <begin position="529"/>
        <end position="639"/>
    </location>
</feature>
<evidence type="ECO:0000256" key="1">
    <source>
        <dbReference type="SAM" id="MobiDB-lite"/>
    </source>
</evidence>
<dbReference type="Gramene" id="AET3Gv20321400.2">
    <property type="protein sequence ID" value="AET3Gv20321400.2"/>
    <property type="gene ID" value="AET3Gv20321400"/>
</dbReference>
<dbReference type="InterPro" id="IPR022059">
    <property type="entry name" value="DUF3615"/>
</dbReference>
<evidence type="ECO:0000259" key="2">
    <source>
        <dbReference type="Pfam" id="PF12274"/>
    </source>
</evidence>
<reference evidence="5" key="1">
    <citation type="journal article" date="2014" name="Science">
        <title>Ancient hybridizations among the ancestral genomes of bread wheat.</title>
        <authorList>
            <consortium name="International Wheat Genome Sequencing Consortium,"/>
            <person name="Marcussen T."/>
            <person name="Sandve S.R."/>
            <person name="Heier L."/>
            <person name="Spannagl M."/>
            <person name="Pfeifer M."/>
            <person name="Jakobsen K.S."/>
            <person name="Wulff B.B."/>
            <person name="Steuernagel B."/>
            <person name="Mayer K.F."/>
            <person name="Olsen O.A."/>
        </authorList>
    </citation>
    <scope>NUCLEOTIDE SEQUENCE [LARGE SCALE GENOMIC DNA]</scope>
    <source>
        <strain evidence="5">cv. AL8/78</strain>
    </source>
</reference>
<name>A0A453EF72_AEGTS</name>
<dbReference type="PANTHER" id="PTHR33120:SF60">
    <property type="entry name" value="PIR2-LIKE HELICAL DOMAIN-CONTAINING PROTEIN"/>
    <property type="match status" value="1"/>
</dbReference>
<sequence>ERASASADMHGKPLRRIGEDCPDGATSKSVRQDICILLDRIHGFYESALDRLPAERIPSLTTRLLKAGVCFGFLDPVSNIIANTIFYTPSAEDEIEEEEEIIISKVRTNTKDERIFDIPLYPETVDSMTVARRSLEGLVTFLCFQYRYLEKTEALRYLRLAGCDLLGAVGFVEQDRKRSPGEPVFNIMSPTTRIALECAALSARHPKPAELMGVSLSLMSRTVKVSKILGAHCCLPSAAVKRLAKLLRASIDLGAGRKKKRKRGELTPSNTESAEWRPGMHGTFRHTQTLKLLLLGKIHGFYLEALALLPRDGLRKLHHCSLIKGGYCYGPLDPVSNIILNTIWYGTAFPMHQDFEFDFQVDMICTRTLMRIECCSLYGIVAFLRARFSSLSEHDALWHLLLANVDLRLAIEMVEQSGFLIGGTDLDAYKKAAVDSWHSDPDALVKFTTLSLDIEPTKLSHMLAHALDDCTVEHLTMLVSKSSPTKSKKRARLLNKVSSCSEILNKNQKMLIPAIRKKFKDQEFYVRKVNDALKKKSQQTGVDYELHIICGVNPKVSEGSTTYLYKKRFKYEYFHINFLATPKGSDPATTPRELFFAECSNGDKDEEGRPSLCLPVLGSSIDHTRCFFCEHSGINIVHPYFGTYIGRRDDFQEMASGRQDVLIQTIIGRYEFQVDGMFTLKEDWIYFDPNMDAKIAQMNPIPDWARKVREWGRIF</sequence>
<evidence type="ECO:0000313" key="4">
    <source>
        <dbReference type="EnsemblPlants" id="AET3Gv20321400.2"/>
    </source>
</evidence>
<proteinExistence type="predicted"/>
<feature type="domain" description="PIR2-like helical" evidence="3">
    <location>
        <begin position="297"/>
        <end position="414"/>
    </location>
</feature>
<dbReference type="Pfam" id="PF20235">
    <property type="entry name" value="PIR2-like_helical"/>
    <property type="match status" value="2"/>
</dbReference>